<organism evidence="1 2">
    <name type="scientific">Saccharopolyspora cebuensis</name>
    <dbReference type="NCBI Taxonomy" id="418759"/>
    <lineage>
        <taxon>Bacteria</taxon>
        <taxon>Bacillati</taxon>
        <taxon>Actinomycetota</taxon>
        <taxon>Actinomycetes</taxon>
        <taxon>Pseudonocardiales</taxon>
        <taxon>Pseudonocardiaceae</taxon>
        <taxon>Saccharopolyspora</taxon>
    </lineage>
</organism>
<comment type="caution">
    <text evidence="1">The sequence shown here is derived from an EMBL/GenBank/DDBJ whole genome shotgun (WGS) entry which is preliminary data.</text>
</comment>
<proteinExistence type="predicted"/>
<accession>A0ABV4CFR8</accession>
<keyword evidence="2" id="KW-1185">Reference proteome</keyword>
<name>A0ABV4CFR8_9PSEU</name>
<evidence type="ECO:0000313" key="2">
    <source>
        <dbReference type="Proteomes" id="UP001564626"/>
    </source>
</evidence>
<reference evidence="1 2" key="1">
    <citation type="submission" date="2024-08" db="EMBL/GenBank/DDBJ databases">
        <title>Genome mining of Saccharopolyspora cebuensis PGLac3 from Nigerian medicinal plant.</title>
        <authorList>
            <person name="Ezeobiora C.E."/>
            <person name="Igbokwe N.H."/>
            <person name="Amin D.H."/>
            <person name="Mendie U.E."/>
        </authorList>
    </citation>
    <scope>NUCLEOTIDE SEQUENCE [LARGE SCALE GENOMIC DNA]</scope>
    <source>
        <strain evidence="1 2">PGLac3</strain>
    </source>
</reference>
<gene>
    <name evidence="1" type="ORF">AB8O55_09425</name>
</gene>
<sequence length="84" mass="8905">MDGSRADGADPARGFGELADRAERIADALRRALSDAGECWGQDDVGTAFAAAHRDPARSALERVAALPERLRDFGAAHRDAGQE</sequence>
<evidence type="ECO:0000313" key="1">
    <source>
        <dbReference type="EMBL" id="MEY8039614.1"/>
    </source>
</evidence>
<dbReference type="Proteomes" id="UP001564626">
    <property type="component" value="Unassembled WGS sequence"/>
</dbReference>
<dbReference type="EMBL" id="JBGEHV010000013">
    <property type="protein sequence ID" value="MEY8039614.1"/>
    <property type="molecule type" value="Genomic_DNA"/>
</dbReference>
<protein>
    <submittedName>
        <fullName evidence="1">Uncharacterized protein</fullName>
    </submittedName>
</protein>